<dbReference type="SMART" id="SM00382">
    <property type="entry name" value="AAA"/>
    <property type="match status" value="1"/>
</dbReference>
<sequence>MTLATVYSRARIAIDAPLVIVETHISNGLPSFNIVGLPEASVKESRDRVRSAIINSHFEFPDKKITVNLAPADLPKEGGRFDLPIAIGILAASGQIPLEQLSGFEFAGELALSGELRTIIGEIPLTIACKAQDRSCILPTENANIASHINAAKVIGADNLLNVYHHLTGQKSLPFATAEPLTEHYDQYPDMSDVVGQPHAKQALEIVAAGGHHLLMLGPPGTGKTMLAERLPSILPQMDEAESLETAAVHSISGRNSSIQNWSQRPFRSPHHTCSAVALVGGSSNPKPGEISLAHNGVLFLDELPEFDRKVLEVLREPLESGKVTISRAARQVDFPAQFQLVAALNPSPCGHYNDEQMRSTPDQMLRYLSKLSGPFLDRIDIQIEVARLPKGSLQSQAKSESSLEIRNRVIEARNIQLQRQGKLNHKLSNSELKQYCHLTNQDADFLETAIDKLGLSIRAYHRILKVSRTIADLKHASQIDRSHLAQALSYRAMDRLLLSLKR</sequence>
<dbReference type="STRING" id="1513271.XM47_05055"/>
<dbReference type="GO" id="GO:0005524">
    <property type="term" value="F:ATP binding"/>
    <property type="evidence" value="ECO:0007669"/>
    <property type="project" value="UniProtKB-KW"/>
</dbReference>
<evidence type="ECO:0000256" key="1">
    <source>
        <dbReference type="ARBA" id="ARBA00006354"/>
    </source>
</evidence>
<dbReference type="RefSeq" id="WP_048690412.1">
    <property type="nucleotide sequence ID" value="NZ_KQ130484.1"/>
</dbReference>
<evidence type="ECO:0000256" key="2">
    <source>
        <dbReference type="ARBA" id="ARBA00022741"/>
    </source>
</evidence>
<keyword evidence="5" id="KW-0645">Protease</keyword>
<dbReference type="InterPro" id="IPR000523">
    <property type="entry name" value="Mg_chelatse_chII-like_cat_dom"/>
</dbReference>
<dbReference type="NCBIfam" id="NF007365">
    <property type="entry name" value="PRK09862.1"/>
    <property type="match status" value="1"/>
</dbReference>
<dbReference type="SUPFAM" id="SSF52540">
    <property type="entry name" value="P-loop containing nucleoside triphosphate hydrolases"/>
    <property type="match status" value="1"/>
</dbReference>
<dbReference type="GO" id="GO:0006508">
    <property type="term" value="P:proteolysis"/>
    <property type="evidence" value="ECO:0007669"/>
    <property type="project" value="UniProtKB-KW"/>
</dbReference>
<dbReference type="SUPFAM" id="SSF54211">
    <property type="entry name" value="Ribosomal protein S5 domain 2-like"/>
    <property type="match status" value="1"/>
</dbReference>
<dbReference type="InterPro" id="IPR001208">
    <property type="entry name" value="MCM_dom"/>
</dbReference>
<dbReference type="InterPro" id="IPR004482">
    <property type="entry name" value="Mg_chelat-rel"/>
</dbReference>
<organism evidence="5 6">
    <name type="scientific">Catenovulum maritimum</name>
    <dbReference type="NCBI Taxonomy" id="1513271"/>
    <lineage>
        <taxon>Bacteria</taxon>
        <taxon>Pseudomonadati</taxon>
        <taxon>Pseudomonadota</taxon>
        <taxon>Gammaproteobacteria</taxon>
        <taxon>Alteromonadales</taxon>
        <taxon>Alteromonadaceae</taxon>
        <taxon>Catenovulum</taxon>
    </lineage>
</organism>
<dbReference type="OrthoDB" id="9813147at2"/>
<dbReference type="GO" id="GO:0008233">
    <property type="term" value="F:peptidase activity"/>
    <property type="evidence" value="ECO:0007669"/>
    <property type="project" value="UniProtKB-KW"/>
</dbReference>
<dbReference type="GO" id="GO:0003677">
    <property type="term" value="F:DNA binding"/>
    <property type="evidence" value="ECO:0007669"/>
    <property type="project" value="InterPro"/>
</dbReference>
<dbReference type="Pfam" id="PF01078">
    <property type="entry name" value="Mg_chelatase"/>
    <property type="match status" value="1"/>
</dbReference>
<dbReference type="PRINTS" id="PR01657">
    <property type="entry name" value="MCMFAMILY"/>
</dbReference>
<comment type="similarity">
    <text evidence="1">Belongs to the Mg-chelatase subunits D/I family. ComM subfamily.</text>
</comment>
<evidence type="ECO:0000256" key="3">
    <source>
        <dbReference type="ARBA" id="ARBA00022840"/>
    </source>
</evidence>
<gene>
    <name evidence="5" type="ORF">XM47_05055</name>
</gene>
<dbReference type="InterPro" id="IPR020568">
    <property type="entry name" value="Ribosomal_Su5_D2-typ_SF"/>
</dbReference>
<reference evidence="5 6" key="1">
    <citation type="submission" date="2015-04" db="EMBL/GenBank/DDBJ databases">
        <title>Draft Genome Sequence of the Novel Agar-Digesting Marine Bacterium Q1.</title>
        <authorList>
            <person name="Li Y."/>
            <person name="Li D."/>
            <person name="Chen G."/>
            <person name="Du Z."/>
        </authorList>
    </citation>
    <scope>NUCLEOTIDE SEQUENCE [LARGE SCALE GENOMIC DNA]</scope>
    <source>
        <strain evidence="5 6">Q1</strain>
    </source>
</reference>
<keyword evidence="2" id="KW-0547">Nucleotide-binding</keyword>
<dbReference type="InterPro" id="IPR025158">
    <property type="entry name" value="Mg_chelat-rel_C"/>
</dbReference>
<dbReference type="AlphaFoldDB" id="A0A0J8GY35"/>
<dbReference type="Proteomes" id="UP000037600">
    <property type="component" value="Unassembled WGS sequence"/>
</dbReference>
<dbReference type="InterPro" id="IPR045006">
    <property type="entry name" value="CHLI-like"/>
</dbReference>
<evidence type="ECO:0000313" key="6">
    <source>
        <dbReference type="Proteomes" id="UP000037600"/>
    </source>
</evidence>
<proteinExistence type="inferred from homology"/>
<dbReference type="NCBIfam" id="TIGR00368">
    <property type="entry name" value="YifB family Mg chelatase-like AAA ATPase"/>
    <property type="match status" value="1"/>
</dbReference>
<evidence type="ECO:0000313" key="5">
    <source>
        <dbReference type="EMBL" id="KMT66144.1"/>
    </source>
</evidence>
<dbReference type="PATRIC" id="fig|1513271.3.peg.1040"/>
<dbReference type="EMBL" id="LAZL01000006">
    <property type="protein sequence ID" value="KMT66144.1"/>
    <property type="molecule type" value="Genomic_DNA"/>
</dbReference>
<comment type="caution">
    <text evidence="5">The sequence shown here is derived from an EMBL/GenBank/DDBJ whole genome shotgun (WGS) entry which is preliminary data.</text>
</comment>
<keyword evidence="6" id="KW-1185">Reference proteome</keyword>
<keyword evidence="3" id="KW-0067">ATP-binding</keyword>
<dbReference type="InterPro" id="IPR027417">
    <property type="entry name" value="P-loop_NTPase"/>
</dbReference>
<protein>
    <submittedName>
        <fullName evidence="5">ATP-dependent protease</fullName>
    </submittedName>
</protein>
<dbReference type="PANTHER" id="PTHR32039:SF7">
    <property type="entry name" value="COMPETENCE PROTEIN COMM"/>
    <property type="match status" value="1"/>
</dbReference>
<dbReference type="InterPro" id="IPR003593">
    <property type="entry name" value="AAA+_ATPase"/>
</dbReference>
<feature type="domain" description="AAA+ ATPase" evidence="4">
    <location>
        <begin position="210"/>
        <end position="372"/>
    </location>
</feature>
<name>A0A0J8GY35_9ALTE</name>
<accession>A0A0J8GY35</accession>
<dbReference type="Pfam" id="PF13335">
    <property type="entry name" value="Mg_chelatase_C"/>
    <property type="match status" value="1"/>
</dbReference>
<dbReference type="Pfam" id="PF13541">
    <property type="entry name" value="ChlI"/>
    <property type="match status" value="1"/>
</dbReference>
<dbReference type="InterPro" id="IPR014721">
    <property type="entry name" value="Ribsml_uS5_D2-typ_fold_subgr"/>
</dbReference>
<dbReference type="Gene3D" id="3.30.230.10">
    <property type="match status" value="1"/>
</dbReference>
<dbReference type="PANTHER" id="PTHR32039">
    <property type="entry name" value="MAGNESIUM-CHELATASE SUBUNIT CHLI"/>
    <property type="match status" value="1"/>
</dbReference>
<evidence type="ECO:0000259" key="4">
    <source>
        <dbReference type="SMART" id="SM00382"/>
    </source>
</evidence>
<keyword evidence="5" id="KW-0378">Hydrolase</keyword>
<dbReference type="Gene3D" id="3.40.50.300">
    <property type="entry name" value="P-loop containing nucleotide triphosphate hydrolases"/>
    <property type="match status" value="1"/>
</dbReference>